<name>A0A8T0P5W4_PANVG</name>
<keyword evidence="3" id="KW-1185">Reference proteome</keyword>
<feature type="region of interest" description="Disordered" evidence="1">
    <location>
        <begin position="77"/>
        <end position="122"/>
    </location>
</feature>
<dbReference type="EMBL" id="CM029052">
    <property type="protein sequence ID" value="KAG2557561.1"/>
    <property type="molecule type" value="Genomic_DNA"/>
</dbReference>
<evidence type="ECO:0000313" key="2">
    <source>
        <dbReference type="EMBL" id="KAG2557561.1"/>
    </source>
</evidence>
<evidence type="ECO:0000256" key="1">
    <source>
        <dbReference type="SAM" id="MobiDB-lite"/>
    </source>
</evidence>
<evidence type="ECO:0000313" key="3">
    <source>
        <dbReference type="Proteomes" id="UP000823388"/>
    </source>
</evidence>
<comment type="caution">
    <text evidence="2">The sequence shown here is derived from an EMBL/GenBank/DDBJ whole genome shotgun (WGS) entry which is preliminary data.</text>
</comment>
<dbReference type="Proteomes" id="UP000823388">
    <property type="component" value="Chromosome 8N"/>
</dbReference>
<accession>A0A8T0P5W4</accession>
<feature type="region of interest" description="Disordered" evidence="1">
    <location>
        <begin position="198"/>
        <end position="241"/>
    </location>
</feature>
<feature type="compositionally biased region" description="Basic residues" evidence="1">
    <location>
        <begin position="77"/>
        <end position="86"/>
    </location>
</feature>
<reference evidence="2" key="1">
    <citation type="submission" date="2020-05" db="EMBL/GenBank/DDBJ databases">
        <title>WGS assembly of Panicum virgatum.</title>
        <authorList>
            <person name="Lovell J.T."/>
            <person name="Jenkins J."/>
            <person name="Shu S."/>
            <person name="Juenger T.E."/>
            <person name="Schmutz J."/>
        </authorList>
    </citation>
    <scope>NUCLEOTIDE SEQUENCE</scope>
    <source>
        <strain evidence="2">AP13</strain>
    </source>
</reference>
<proteinExistence type="predicted"/>
<gene>
    <name evidence="2" type="ORF">PVAP13_8NG256902</name>
</gene>
<feature type="compositionally biased region" description="Low complexity" evidence="1">
    <location>
        <begin position="112"/>
        <end position="122"/>
    </location>
</feature>
<dbReference type="AlphaFoldDB" id="A0A8T0P5W4"/>
<sequence length="400" mass="44444">MGIVLVVAPVQAAASCRPHYHPSARPRRRSQHRSLRRRSLCRPPCRCSLRGPRRCSSPARWLLRSVALAGITPMPRVARRKTKPRSFRAACSHSAATPCEAARRRRSSQGHAAAPRVGRPAPPSAARLLALASVSAPPPRPPSPLARAPRIHRDFFTDRRDRTAGHRFRTRPSRPNASPSRPRRRAITAQELLCLTEHPNSSASHSAACLSPRRPLRAPPPAPTPRARYPDRSCARSPLSSSHARRRRLLLACACPLHPWADLARPPRGRPPHGRGAGQGKLQAARQIWAAHGWRGHPTRSITSTPPRGSHLFDGPPLPPHQHRPRDPSLHQLRLQAPRRATFPTRIRWGQWARRQFHLSTGANARTMHKGPSDHLVLNICSESEFERVIAAQDSDDKGC</sequence>
<protein>
    <submittedName>
        <fullName evidence="2">Uncharacterized protein</fullName>
    </submittedName>
</protein>
<feature type="region of interest" description="Disordered" evidence="1">
    <location>
        <begin position="18"/>
        <end position="37"/>
    </location>
</feature>
<organism evidence="2 3">
    <name type="scientific">Panicum virgatum</name>
    <name type="common">Blackwell switchgrass</name>
    <dbReference type="NCBI Taxonomy" id="38727"/>
    <lineage>
        <taxon>Eukaryota</taxon>
        <taxon>Viridiplantae</taxon>
        <taxon>Streptophyta</taxon>
        <taxon>Embryophyta</taxon>
        <taxon>Tracheophyta</taxon>
        <taxon>Spermatophyta</taxon>
        <taxon>Magnoliopsida</taxon>
        <taxon>Liliopsida</taxon>
        <taxon>Poales</taxon>
        <taxon>Poaceae</taxon>
        <taxon>PACMAD clade</taxon>
        <taxon>Panicoideae</taxon>
        <taxon>Panicodae</taxon>
        <taxon>Paniceae</taxon>
        <taxon>Panicinae</taxon>
        <taxon>Panicum</taxon>
        <taxon>Panicum sect. Hiantes</taxon>
    </lineage>
</organism>
<feature type="compositionally biased region" description="Basic and acidic residues" evidence="1">
    <location>
        <begin position="151"/>
        <end position="164"/>
    </location>
</feature>
<feature type="region of interest" description="Disordered" evidence="1">
    <location>
        <begin position="261"/>
        <end position="326"/>
    </location>
</feature>
<feature type="region of interest" description="Disordered" evidence="1">
    <location>
        <begin position="134"/>
        <end position="184"/>
    </location>
</feature>